<proteinExistence type="inferred from homology"/>
<keyword evidence="9" id="KW-1185">Reference proteome</keyword>
<dbReference type="SUPFAM" id="SSF111283">
    <property type="entry name" value="Putative modulator of DNA gyrase, PmbA/TldD"/>
    <property type="match status" value="1"/>
</dbReference>
<dbReference type="PANTHER" id="PTHR30624:SF4">
    <property type="entry name" value="METALLOPROTEASE TLDD"/>
    <property type="match status" value="1"/>
</dbReference>
<dbReference type="InterPro" id="IPR051463">
    <property type="entry name" value="Peptidase_U62_metallo"/>
</dbReference>
<dbReference type="InterPro" id="IPR002510">
    <property type="entry name" value="Metalloprtase-TldD/E_N"/>
</dbReference>
<dbReference type="Proteomes" id="UP001385499">
    <property type="component" value="Unassembled WGS sequence"/>
</dbReference>
<dbReference type="RefSeq" id="WP_340273125.1">
    <property type="nucleotide sequence ID" value="NZ_JBAKIA010000002.1"/>
</dbReference>
<comment type="caution">
    <text evidence="8">The sequence shown here is derived from an EMBL/GenBank/DDBJ whole genome shotgun (WGS) entry which is preliminary data.</text>
</comment>
<evidence type="ECO:0000259" key="5">
    <source>
        <dbReference type="Pfam" id="PF01523"/>
    </source>
</evidence>
<keyword evidence="2" id="KW-0645">Protease</keyword>
<feature type="domain" description="Metalloprotease TldD/E central" evidence="7">
    <location>
        <begin position="121"/>
        <end position="230"/>
    </location>
</feature>
<comment type="similarity">
    <text evidence="1">Belongs to the peptidase U62 family.</text>
</comment>
<evidence type="ECO:0000256" key="4">
    <source>
        <dbReference type="ARBA" id="ARBA00023049"/>
    </source>
</evidence>
<dbReference type="PIRSF" id="PIRSF004919">
    <property type="entry name" value="TldD"/>
    <property type="match status" value="1"/>
</dbReference>
<dbReference type="Pfam" id="PF19289">
    <property type="entry name" value="PmbA_TldD_3rd"/>
    <property type="match status" value="1"/>
</dbReference>
<accession>A0ABU8TH92</accession>
<feature type="domain" description="Metalloprotease TldD/E C-terminal" evidence="6">
    <location>
        <begin position="238"/>
        <end position="471"/>
    </location>
</feature>
<evidence type="ECO:0000313" key="8">
    <source>
        <dbReference type="EMBL" id="MEJ8473527.1"/>
    </source>
</evidence>
<reference evidence="8 9" key="1">
    <citation type="submission" date="2024-02" db="EMBL/GenBank/DDBJ databases">
        <title>Roseibium algae sp. nov., isolated from marine alga (Grateloupia sp.), showing potential in myo-inositol conversion.</title>
        <authorList>
            <person name="Wang Y."/>
        </authorList>
    </citation>
    <scope>NUCLEOTIDE SEQUENCE [LARGE SCALE GENOMIC DNA]</scope>
    <source>
        <strain evidence="8 9">H3510</strain>
    </source>
</reference>
<keyword evidence="4 8" id="KW-0482">Metalloprotease</keyword>
<dbReference type="Pfam" id="PF01523">
    <property type="entry name" value="PmbA_TldD_1st"/>
    <property type="match status" value="1"/>
</dbReference>
<protein>
    <submittedName>
        <fullName evidence="8">Metalloprotease TldD</fullName>
        <ecNumber evidence="8">3.4.24.-</ecNumber>
    </submittedName>
</protein>
<evidence type="ECO:0000256" key="1">
    <source>
        <dbReference type="ARBA" id="ARBA00005836"/>
    </source>
</evidence>
<evidence type="ECO:0000259" key="7">
    <source>
        <dbReference type="Pfam" id="PF19290"/>
    </source>
</evidence>
<dbReference type="InterPro" id="IPR045569">
    <property type="entry name" value="Metalloprtase-TldD/E_C"/>
</dbReference>
<dbReference type="NCBIfam" id="NF008006">
    <property type="entry name" value="PRK10735.1"/>
    <property type="match status" value="1"/>
</dbReference>
<dbReference type="InterPro" id="IPR045570">
    <property type="entry name" value="Metalloprtase-TldD/E_cen_dom"/>
</dbReference>
<feature type="domain" description="Metalloprotease TldD/E N-terminal" evidence="5">
    <location>
        <begin position="34"/>
        <end position="94"/>
    </location>
</feature>
<name>A0ABU8TH92_9HYPH</name>
<dbReference type="EMBL" id="JBAKIA010000002">
    <property type="protein sequence ID" value="MEJ8473527.1"/>
    <property type="molecule type" value="Genomic_DNA"/>
</dbReference>
<dbReference type="InterPro" id="IPR025502">
    <property type="entry name" value="TldD"/>
</dbReference>
<evidence type="ECO:0000259" key="6">
    <source>
        <dbReference type="Pfam" id="PF19289"/>
    </source>
</evidence>
<dbReference type="PANTHER" id="PTHR30624">
    <property type="entry name" value="UNCHARACTERIZED PROTEIN TLDD AND PMBA"/>
    <property type="match status" value="1"/>
</dbReference>
<organism evidence="8 9">
    <name type="scientific">Roseibium algae</name>
    <dbReference type="NCBI Taxonomy" id="3123038"/>
    <lineage>
        <taxon>Bacteria</taxon>
        <taxon>Pseudomonadati</taxon>
        <taxon>Pseudomonadota</taxon>
        <taxon>Alphaproteobacteria</taxon>
        <taxon>Hyphomicrobiales</taxon>
        <taxon>Stappiaceae</taxon>
        <taxon>Roseibium</taxon>
    </lineage>
</organism>
<dbReference type="InterPro" id="IPR035068">
    <property type="entry name" value="TldD/PmbA_N"/>
</dbReference>
<sequence>MSDISTDLIESSGLGLETAKRITSEALDGADDGELFVEYRQSEGLVFDNGRLKGANYDTAQGFGLRAVVGEAAGYAHAGEISEGALKRAADAVSAVKSGHTGTYAAAPSRTNNTLYSDVNPLGGPSFEDKVKLLQEIDAYARDLDPRVRQVTASLAGSWQVVDILRADGHRVRDVRPMVRMSINVIAGSEERQESGSFGCGGREGFTRFITPENWQAGVDEALRQALVNLDAVPAPAGTFDVVLGPGWPGILLHEAVGHGLEGDFNRKKTSAFAGLMGKRVASPGVTIIDDGTIPDRRGSLTVDDEGTPAARTPLIEDGILTGYMQDRQNARLMGMKPTGNGRRQSYAHIPMPRMTNTVMLSGDKEPDEILSSVKDGIYAVSFGGGQVDITSGKFVFSCTEAYRVRNGKVIEPVKGAMLIGNGPDALTRISMIGNDMELDPGMGTCGKQGQGVPVGVGQPSMRINALTIGGTAV</sequence>
<dbReference type="GO" id="GO:0008237">
    <property type="term" value="F:metallopeptidase activity"/>
    <property type="evidence" value="ECO:0007669"/>
    <property type="project" value="UniProtKB-KW"/>
</dbReference>
<dbReference type="Pfam" id="PF19290">
    <property type="entry name" value="PmbA_TldD_2nd"/>
    <property type="match status" value="1"/>
</dbReference>
<keyword evidence="3 8" id="KW-0378">Hydrolase</keyword>
<evidence type="ECO:0000256" key="2">
    <source>
        <dbReference type="ARBA" id="ARBA00022670"/>
    </source>
</evidence>
<dbReference type="Gene3D" id="3.30.2290.10">
    <property type="entry name" value="PmbA/TldD superfamily"/>
    <property type="match status" value="1"/>
</dbReference>
<gene>
    <name evidence="8" type="primary">tldD</name>
    <name evidence="8" type="ORF">V6575_05465</name>
</gene>
<evidence type="ECO:0000256" key="3">
    <source>
        <dbReference type="ARBA" id="ARBA00022801"/>
    </source>
</evidence>
<dbReference type="EC" id="3.4.24.-" evidence="8"/>
<evidence type="ECO:0000313" key="9">
    <source>
        <dbReference type="Proteomes" id="UP001385499"/>
    </source>
</evidence>
<dbReference type="InterPro" id="IPR036059">
    <property type="entry name" value="TldD/PmbA_sf"/>
</dbReference>